<dbReference type="InterPro" id="IPR029062">
    <property type="entry name" value="Class_I_gatase-like"/>
</dbReference>
<evidence type="ECO:0000313" key="3">
    <source>
        <dbReference type="EMBL" id="PZP55749.1"/>
    </source>
</evidence>
<name>A0A2W5HPR4_9BACT</name>
<dbReference type="SUPFAM" id="SSF52317">
    <property type="entry name" value="Class I glutamine amidotransferase-like"/>
    <property type="match status" value="1"/>
</dbReference>
<dbReference type="AlphaFoldDB" id="A0A2W5HPR4"/>
<dbReference type="PANTHER" id="PTHR42733:SF2">
    <property type="entry name" value="DJ-1_THIJ_PFPI FAMILY PROTEIN"/>
    <property type="match status" value="1"/>
</dbReference>
<evidence type="ECO:0000259" key="2">
    <source>
        <dbReference type="Pfam" id="PF01965"/>
    </source>
</evidence>
<comment type="caution">
    <text evidence="3">The sequence shown here is derived from an EMBL/GenBank/DDBJ whole genome shotgun (WGS) entry which is preliminary data.</text>
</comment>
<dbReference type="InterPro" id="IPR006286">
    <property type="entry name" value="C56_PfpI-like"/>
</dbReference>
<accession>A0A2W5HPR4</accession>
<dbReference type="Proteomes" id="UP000249739">
    <property type="component" value="Unassembled WGS sequence"/>
</dbReference>
<sequence length="192" mass="20568">MQKPLAGMKAAILVANGFNETEMTTFQRGMMEAGAYPKIISVENGLANGWQGNGWGHYFAVDCQLSDALAADFDILIIPGGQRSLDKLKLTAHTRRFIGGFMAAHKPIMATGDAVNLLSMTGLVNGYLVTGPEACKEIATTAGAAWSDNSPVISESLITAQTTPENLKELVETLINFKLSLMAEEEQMEQAA</sequence>
<dbReference type="Gene3D" id="3.40.50.880">
    <property type="match status" value="1"/>
</dbReference>
<evidence type="ECO:0000313" key="4">
    <source>
        <dbReference type="Proteomes" id="UP000249739"/>
    </source>
</evidence>
<proteinExistence type="inferred from homology"/>
<reference evidence="3 4" key="1">
    <citation type="submission" date="2017-08" db="EMBL/GenBank/DDBJ databases">
        <title>Infants hospitalized years apart are colonized by the same room-sourced microbial strains.</title>
        <authorList>
            <person name="Brooks B."/>
            <person name="Olm M.R."/>
            <person name="Firek B.A."/>
            <person name="Baker R."/>
            <person name="Thomas B.C."/>
            <person name="Morowitz M.J."/>
            <person name="Banfield J.F."/>
        </authorList>
    </citation>
    <scope>NUCLEOTIDE SEQUENCE [LARGE SCALE GENOMIC DNA]</scope>
    <source>
        <strain evidence="3">S2_006_000_R2_64</strain>
    </source>
</reference>
<dbReference type="InterPro" id="IPR002818">
    <property type="entry name" value="DJ-1/PfpI"/>
</dbReference>
<feature type="domain" description="DJ-1/PfpI" evidence="2">
    <location>
        <begin position="8"/>
        <end position="169"/>
    </location>
</feature>
<gene>
    <name evidence="3" type="ORF">DI586_05855</name>
</gene>
<dbReference type="EMBL" id="QFOT01000052">
    <property type="protein sequence ID" value="PZP55749.1"/>
    <property type="molecule type" value="Genomic_DNA"/>
</dbReference>
<comment type="similarity">
    <text evidence="1">Belongs to the peptidase C56 family.</text>
</comment>
<dbReference type="Pfam" id="PF01965">
    <property type="entry name" value="DJ-1_PfpI"/>
    <property type="match status" value="1"/>
</dbReference>
<organism evidence="3 4">
    <name type="scientific">Micavibrio aeruginosavorus</name>
    <dbReference type="NCBI Taxonomy" id="349221"/>
    <lineage>
        <taxon>Bacteria</taxon>
        <taxon>Pseudomonadati</taxon>
        <taxon>Bdellovibrionota</taxon>
        <taxon>Bdellovibrionia</taxon>
        <taxon>Bdellovibrionales</taxon>
        <taxon>Pseudobdellovibrionaceae</taxon>
        <taxon>Micavibrio</taxon>
    </lineage>
</organism>
<dbReference type="PANTHER" id="PTHR42733">
    <property type="entry name" value="DJ-1 PROTEIN"/>
    <property type="match status" value="1"/>
</dbReference>
<protein>
    <submittedName>
        <fullName evidence="3">Peptidase C56</fullName>
    </submittedName>
</protein>
<evidence type="ECO:0000256" key="1">
    <source>
        <dbReference type="ARBA" id="ARBA00008542"/>
    </source>
</evidence>